<gene>
    <name evidence="8" type="primary">MRPL43</name>
    <name evidence="8" type="ORF">Bhyg_10579</name>
</gene>
<dbReference type="Pfam" id="PF05047">
    <property type="entry name" value="L51_S25_CI-B8"/>
    <property type="match status" value="1"/>
</dbReference>
<evidence type="ECO:0000313" key="8">
    <source>
        <dbReference type="EMBL" id="KAJ6637848.1"/>
    </source>
</evidence>
<dbReference type="AlphaFoldDB" id="A0A9Q0RZF9"/>
<evidence type="ECO:0000313" key="9">
    <source>
        <dbReference type="Proteomes" id="UP001151699"/>
    </source>
</evidence>
<evidence type="ECO:0000256" key="3">
    <source>
        <dbReference type="ARBA" id="ARBA00022980"/>
    </source>
</evidence>
<evidence type="ECO:0000256" key="5">
    <source>
        <dbReference type="ARBA" id="ARBA00023274"/>
    </source>
</evidence>
<dbReference type="InterPro" id="IPR007741">
    <property type="entry name" value="Ribosomal_mL43/mS25/NADH_DH"/>
</dbReference>
<dbReference type="SMART" id="SM00916">
    <property type="entry name" value="L51_S25_CI-B8"/>
    <property type="match status" value="1"/>
</dbReference>
<organism evidence="8 9">
    <name type="scientific">Pseudolycoriella hygida</name>
    <dbReference type="NCBI Taxonomy" id="35572"/>
    <lineage>
        <taxon>Eukaryota</taxon>
        <taxon>Metazoa</taxon>
        <taxon>Ecdysozoa</taxon>
        <taxon>Arthropoda</taxon>
        <taxon>Hexapoda</taxon>
        <taxon>Insecta</taxon>
        <taxon>Pterygota</taxon>
        <taxon>Neoptera</taxon>
        <taxon>Endopterygota</taxon>
        <taxon>Diptera</taxon>
        <taxon>Nematocera</taxon>
        <taxon>Sciaroidea</taxon>
        <taxon>Sciaridae</taxon>
        <taxon>Pseudolycoriella</taxon>
    </lineage>
</organism>
<accession>A0A9Q0RZF9</accession>
<dbReference type="GO" id="GO:0003735">
    <property type="term" value="F:structural constituent of ribosome"/>
    <property type="evidence" value="ECO:0007669"/>
    <property type="project" value="InterPro"/>
</dbReference>
<keyword evidence="5" id="KW-0687">Ribonucleoprotein</keyword>
<evidence type="ECO:0000256" key="1">
    <source>
        <dbReference type="ARBA" id="ARBA00004173"/>
    </source>
</evidence>
<proteinExistence type="inferred from homology"/>
<sequence length="187" mass="21501">MSNSSLFLPSTFPRAPIQNGLGRYLNQLQRITFKFCKSHGSSKGMRDFIENDLIEFAKANAGVVVYVKPRRHRAPVMVAEYLNGERHWMSCRGQSNEEIKKWVDLMRGQNANSSSVRLRKMWHTDKPSIQGPWTPFTHKNPELNFAVFPDQKLSQPMDVGQTATEKLMEIFKQQKISDQSLDSKQAE</sequence>
<dbReference type="Gene3D" id="3.40.30.10">
    <property type="entry name" value="Glutaredoxin"/>
    <property type="match status" value="1"/>
</dbReference>
<evidence type="ECO:0000256" key="4">
    <source>
        <dbReference type="ARBA" id="ARBA00023128"/>
    </source>
</evidence>
<dbReference type="InterPro" id="IPR039927">
    <property type="entry name" value="Ribosomal_mL43"/>
</dbReference>
<evidence type="ECO:0000256" key="2">
    <source>
        <dbReference type="ARBA" id="ARBA00006073"/>
    </source>
</evidence>
<comment type="caution">
    <text evidence="8">The sequence shown here is derived from an EMBL/GenBank/DDBJ whole genome shotgun (WGS) entry which is preliminary data.</text>
</comment>
<dbReference type="OrthoDB" id="88at2759"/>
<dbReference type="Proteomes" id="UP001151699">
    <property type="component" value="Chromosome X"/>
</dbReference>
<comment type="subcellular location">
    <subcellularLocation>
        <location evidence="1">Mitochondrion</location>
    </subcellularLocation>
</comment>
<keyword evidence="4" id="KW-0496">Mitochondrion</keyword>
<evidence type="ECO:0000256" key="6">
    <source>
        <dbReference type="ARBA" id="ARBA00035188"/>
    </source>
</evidence>
<dbReference type="FunFam" id="3.40.30.10:FF:000257">
    <property type="entry name" value="39S ribosomal protein L43"/>
    <property type="match status" value="1"/>
</dbReference>
<name>A0A9Q0RZF9_9DIPT</name>
<keyword evidence="9" id="KW-1185">Reference proteome</keyword>
<dbReference type="GO" id="GO:0032543">
    <property type="term" value="P:mitochondrial translation"/>
    <property type="evidence" value="ECO:0007669"/>
    <property type="project" value="InterPro"/>
</dbReference>
<dbReference type="GO" id="GO:0005762">
    <property type="term" value="C:mitochondrial large ribosomal subunit"/>
    <property type="evidence" value="ECO:0007669"/>
    <property type="project" value="TreeGrafter"/>
</dbReference>
<keyword evidence="3 8" id="KW-0689">Ribosomal protein</keyword>
<dbReference type="PANTHER" id="PTHR21396">
    <property type="entry name" value="39S RIBOSOMAL PROTEIN L43"/>
    <property type="match status" value="1"/>
</dbReference>
<protein>
    <recommendedName>
        <fullName evidence="6">Large ribosomal subunit protein mL43</fullName>
    </recommendedName>
</protein>
<dbReference type="InterPro" id="IPR036249">
    <property type="entry name" value="Thioredoxin-like_sf"/>
</dbReference>
<comment type="similarity">
    <text evidence="2">Belongs to the mitochondrion-specific ribosomal protein mL43 family.</text>
</comment>
<dbReference type="PANTHER" id="PTHR21396:SF2">
    <property type="entry name" value="LARGE RIBOSOMAL SUBUNIT PROTEIN ML43"/>
    <property type="match status" value="1"/>
</dbReference>
<reference evidence="8" key="1">
    <citation type="submission" date="2022-07" db="EMBL/GenBank/DDBJ databases">
        <authorList>
            <person name="Trinca V."/>
            <person name="Uliana J.V.C."/>
            <person name="Torres T.T."/>
            <person name="Ward R.J."/>
            <person name="Monesi N."/>
        </authorList>
    </citation>
    <scope>NUCLEOTIDE SEQUENCE</scope>
    <source>
        <strain evidence="8">HSMRA1968</strain>
        <tissue evidence="8">Whole embryos</tissue>
    </source>
</reference>
<dbReference type="SUPFAM" id="SSF52833">
    <property type="entry name" value="Thioredoxin-like"/>
    <property type="match status" value="1"/>
</dbReference>
<feature type="domain" description="Ribosomal protein/NADH dehydrogenase" evidence="7">
    <location>
        <begin position="37"/>
        <end position="110"/>
    </location>
</feature>
<evidence type="ECO:0000259" key="7">
    <source>
        <dbReference type="SMART" id="SM00916"/>
    </source>
</evidence>
<dbReference type="EMBL" id="WJQU01000003">
    <property type="protein sequence ID" value="KAJ6637848.1"/>
    <property type="molecule type" value="Genomic_DNA"/>
</dbReference>